<protein>
    <recommendedName>
        <fullName evidence="4">DUF4136 domain-containing protein</fullName>
    </recommendedName>
</protein>
<organism evidence="2 3">
    <name type="scientific">Insolitispirillum peregrinum</name>
    <dbReference type="NCBI Taxonomy" id="80876"/>
    <lineage>
        <taxon>Bacteria</taxon>
        <taxon>Pseudomonadati</taxon>
        <taxon>Pseudomonadota</taxon>
        <taxon>Alphaproteobacteria</taxon>
        <taxon>Rhodospirillales</taxon>
        <taxon>Novispirillaceae</taxon>
        <taxon>Insolitispirillum</taxon>
    </lineage>
</organism>
<feature type="chain" id="PRO_5012907654" description="DUF4136 domain-containing protein" evidence="1">
    <location>
        <begin position="20"/>
        <end position="178"/>
    </location>
</feature>
<evidence type="ECO:0008006" key="4">
    <source>
        <dbReference type="Google" id="ProtNLM"/>
    </source>
</evidence>
<name>A0A1N7Q7E2_9PROT</name>
<evidence type="ECO:0000313" key="3">
    <source>
        <dbReference type="Proteomes" id="UP000185678"/>
    </source>
</evidence>
<sequence length="178" mass="19477">MLRRVITGLAVLASSLLGACEDAPVSTVLYSSGQASTYLDYVASRGALLVEPLNNPFSVGQTWFSETLAGMVRNSISYRTLSTTGDERRAMETKFRLRFVFDPPDGYDPRQMCQGVAPAEHQTRDHLVVLAVFCNDGEMEAAVRGSVIYPNQPGDKQFEALINQMIRQMFAPPSPGGP</sequence>
<dbReference type="AlphaFoldDB" id="A0A1N7Q7E2"/>
<dbReference type="Proteomes" id="UP000185678">
    <property type="component" value="Unassembled WGS sequence"/>
</dbReference>
<proteinExistence type="predicted"/>
<dbReference type="EMBL" id="FTOA01000011">
    <property type="protein sequence ID" value="SIT18782.1"/>
    <property type="molecule type" value="Genomic_DNA"/>
</dbReference>
<keyword evidence="1" id="KW-0732">Signal</keyword>
<dbReference type="OrthoDB" id="7375502at2"/>
<dbReference type="PROSITE" id="PS51257">
    <property type="entry name" value="PROKAR_LIPOPROTEIN"/>
    <property type="match status" value="1"/>
</dbReference>
<accession>A0A1N7Q7E2</accession>
<feature type="signal peptide" evidence="1">
    <location>
        <begin position="1"/>
        <end position="19"/>
    </location>
</feature>
<evidence type="ECO:0000256" key="1">
    <source>
        <dbReference type="SAM" id="SignalP"/>
    </source>
</evidence>
<keyword evidence="3" id="KW-1185">Reference proteome</keyword>
<gene>
    <name evidence="2" type="ORF">SAMN05421779_11159</name>
</gene>
<evidence type="ECO:0000313" key="2">
    <source>
        <dbReference type="EMBL" id="SIT18782.1"/>
    </source>
</evidence>
<reference evidence="2 3" key="1">
    <citation type="submission" date="2017-01" db="EMBL/GenBank/DDBJ databases">
        <authorList>
            <person name="Mah S.A."/>
            <person name="Swanson W.J."/>
            <person name="Moy G.W."/>
            <person name="Vacquier V.D."/>
        </authorList>
    </citation>
    <scope>NUCLEOTIDE SEQUENCE [LARGE SCALE GENOMIC DNA]</scope>
    <source>
        <strain evidence="2 3">DSM 11589</strain>
    </source>
</reference>
<dbReference type="RefSeq" id="WP_076402062.1">
    <property type="nucleotide sequence ID" value="NZ_FTOA01000011.1"/>
</dbReference>
<dbReference type="STRING" id="80876.SAMN05421779_11159"/>